<feature type="transmembrane region" description="Helical" evidence="1">
    <location>
        <begin position="353"/>
        <end position="375"/>
    </location>
</feature>
<keyword evidence="3" id="KW-1185">Reference proteome</keyword>
<organism evidence="2 3">
    <name type="scientific">Mycena sanguinolenta</name>
    <dbReference type="NCBI Taxonomy" id="230812"/>
    <lineage>
        <taxon>Eukaryota</taxon>
        <taxon>Fungi</taxon>
        <taxon>Dikarya</taxon>
        <taxon>Basidiomycota</taxon>
        <taxon>Agaricomycotina</taxon>
        <taxon>Agaricomycetes</taxon>
        <taxon>Agaricomycetidae</taxon>
        <taxon>Agaricales</taxon>
        <taxon>Marasmiineae</taxon>
        <taxon>Mycenaceae</taxon>
        <taxon>Mycena</taxon>
    </lineage>
</organism>
<evidence type="ECO:0000256" key="1">
    <source>
        <dbReference type="SAM" id="Phobius"/>
    </source>
</evidence>
<keyword evidence="1" id="KW-0812">Transmembrane</keyword>
<keyword evidence="1" id="KW-1133">Transmembrane helix</keyword>
<sequence length="499" mass="55693">MALPLLTSSLHCTFMKRISNGIKSFRLGYAEERPYPWRWTTPIVLCAFLLISPFLAVVNVPLSAYNIVQEFTYQPNDTLPTVFLGNLVPSVLQNPTDSFTPQLLSVGETIVLDDNIFNYTISQAFDGFDTTKPVSTFPYYNNPLSDGCDVANITIQVQLTEDPVNNGWDSKVQASVEIDFTIHPCRDCDAVLAGAPLERGASLLKSPCSSNPPDFVVVEVQPVTFHFESDESWLLPPTSLPMQIADLLAQSSLGNISLSTLNIAYENLFQTFYHLIRLDLGVIVDNQIYNSPEMFNRTITPLDTGDSWANKLRNLTSNVALMVKWLEEVEFFQNNTRVPPLEYFRSVPRLKPLGSAVTSVFVSTFAMLSVLWTVFSLVAGGLARKHDGEAPNDALGMKATHEQFRTWHKRLESGVKGTGYISFQSGVGLTCVSETDEREIIIPGHPQEPDSVDRLRRRMDREGVQTRVALAAIITALKKHGLIENEDWVQDNDLTTVLR</sequence>
<accession>A0A8H6XM72</accession>
<proteinExistence type="predicted"/>
<dbReference type="Proteomes" id="UP000623467">
    <property type="component" value="Unassembled WGS sequence"/>
</dbReference>
<feature type="transmembrane region" description="Helical" evidence="1">
    <location>
        <begin position="39"/>
        <end position="62"/>
    </location>
</feature>
<name>A0A8H6XM72_9AGAR</name>
<reference evidence="2" key="1">
    <citation type="submission" date="2020-05" db="EMBL/GenBank/DDBJ databases">
        <title>Mycena genomes resolve the evolution of fungal bioluminescence.</title>
        <authorList>
            <person name="Tsai I.J."/>
        </authorList>
    </citation>
    <scope>NUCLEOTIDE SEQUENCE</scope>
    <source>
        <strain evidence="2">160909Yilan</strain>
    </source>
</reference>
<evidence type="ECO:0000313" key="3">
    <source>
        <dbReference type="Proteomes" id="UP000623467"/>
    </source>
</evidence>
<dbReference type="EMBL" id="JACAZH010000023">
    <property type="protein sequence ID" value="KAF7343607.1"/>
    <property type="molecule type" value="Genomic_DNA"/>
</dbReference>
<dbReference type="AlphaFoldDB" id="A0A8H6XM72"/>
<dbReference type="OrthoDB" id="3001227at2759"/>
<comment type="caution">
    <text evidence="2">The sequence shown here is derived from an EMBL/GenBank/DDBJ whole genome shotgun (WGS) entry which is preliminary data.</text>
</comment>
<evidence type="ECO:0000313" key="2">
    <source>
        <dbReference type="EMBL" id="KAF7343607.1"/>
    </source>
</evidence>
<gene>
    <name evidence="2" type="ORF">MSAN_01981200</name>
</gene>
<keyword evidence="1" id="KW-0472">Membrane</keyword>
<protein>
    <submittedName>
        <fullName evidence="2">Uncharacterized protein</fullName>
    </submittedName>
</protein>